<dbReference type="InterPro" id="IPR051274">
    <property type="entry name" value="3-5_Exoribonuclease"/>
</dbReference>
<sequence>METHGRFLNVVDVEATCWSGKQPADQVSEIIEIGLTIVDVHKRVRLAKHQIMVRPERSTVSEFCTGLTGLTQAQVDTGVTFAEACDQLRRQHYADSRPWASWGDYDRKQFLRQCDATTVRYPFSSLHTNAKQQFAQANGWTKGVGMHHALEIAQLPLEGRHHCGADDAWNIAALILQLMTSHTWPEAP</sequence>
<keyword evidence="2" id="KW-0378">Hydrolase</keyword>
<dbReference type="Proteomes" id="UP000000851">
    <property type="component" value="Chromosome"/>
</dbReference>
<dbReference type="InterPro" id="IPR036397">
    <property type="entry name" value="RNaseH_sf"/>
</dbReference>
<dbReference type="AlphaFoldDB" id="C7QAS2"/>
<dbReference type="InParanoid" id="C7QAS2"/>
<dbReference type="SMART" id="SM00479">
    <property type="entry name" value="EXOIII"/>
    <property type="match status" value="1"/>
</dbReference>
<evidence type="ECO:0000313" key="5">
    <source>
        <dbReference type="EMBL" id="ACU74395.1"/>
    </source>
</evidence>
<dbReference type="OrthoDB" id="4563729at2"/>
<dbReference type="STRING" id="479433.Caci_5536"/>
<dbReference type="CDD" id="cd06133">
    <property type="entry name" value="ERI-1_3'hExo_like"/>
    <property type="match status" value="1"/>
</dbReference>
<dbReference type="PANTHER" id="PTHR23044:SF61">
    <property type="entry name" value="3'-5' EXORIBONUCLEASE 1-RELATED"/>
    <property type="match status" value="1"/>
</dbReference>
<dbReference type="Gene3D" id="3.30.420.10">
    <property type="entry name" value="Ribonuclease H-like superfamily/Ribonuclease H"/>
    <property type="match status" value="1"/>
</dbReference>
<keyword evidence="6" id="KW-1185">Reference proteome</keyword>
<keyword evidence="1" id="KW-0540">Nuclease</keyword>
<evidence type="ECO:0000256" key="1">
    <source>
        <dbReference type="ARBA" id="ARBA00022722"/>
    </source>
</evidence>
<keyword evidence="3 5" id="KW-0269">Exonuclease</keyword>
<dbReference type="SUPFAM" id="SSF53098">
    <property type="entry name" value="Ribonuclease H-like"/>
    <property type="match status" value="1"/>
</dbReference>
<dbReference type="KEGG" id="cai:Caci_5536"/>
<evidence type="ECO:0000256" key="3">
    <source>
        <dbReference type="ARBA" id="ARBA00022839"/>
    </source>
</evidence>
<dbReference type="RefSeq" id="WP_015794124.1">
    <property type="nucleotide sequence ID" value="NC_013131.1"/>
</dbReference>
<dbReference type="PANTHER" id="PTHR23044">
    <property type="entry name" value="3'-5' EXONUCLEASE ERI1-RELATED"/>
    <property type="match status" value="1"/>
</dbReference>
<feature type="domain" description="Exonuclease" evidence="4">
    <location>
        <begin position="7"/>
        <end position="184"/>
    </location>
</feature>
<dbReference type="InterPro" id="IPR013520">
    <property type="entry name" value="Ribonucl_H"/>
</dbReference>
<evidence type="ECO:0000259" key="4">
    <source>
        <dbReference type="SMART" id="SM00479"/>
    </source>
</evidence>
<dbReference type="InterPro" id="IPR012337">
    <property type="entry name" value="RNaseH-like_sf"/>
</dbReference>
<organism evidence="5 6">
    <name type="scientific">Catenulispora acidiphila (strain DSM 44928 / JCM 14897 / NBRC 102108 / NRRL B-24433 / ID139908)</name>
    <dbReference type="NCBI Taxonomy" id="479433"/>
    <lineage>
        <taxon>Bacteria</taxon>
        <taxon>Bacillati</taxon>
        <taxon>Actinomycetota</taxon>
        <taxon>Actinomycetes</taxon>
        <taxon>Catenulisporales</taxon>
        <taxon>Catenulisporaceae</taxon>
        <taxon>Catenulispora</taxon>
    </lineage>
</organism>
<reference evidence="5 6" key="1">
    <citation type="journal article" date="2009" name="Stand. Genomic Sci.">
        <title>Complete genome sequence of Catenulispora acidiphila type strain (ID 139908).</title>
        <authorList>
            <person name="Copeland A."/>
            <person name="Lapidus A."/>
            <person name="Glavina Del Rio T."/>
            <person name="Nolan M."/>
            <person name="Lucas S."/>
            <person name="Chen F."/>
            <person name="Tice H."/>
            <person name="Cheng J.F."/>
            <person name="Bruce D."/>
            <person name="Goodwin L."/>
            <person name="Pitluck S."/>
            <person name="Mikhailova N."/>
            <person name="Pati A."/>
            <person name="Ivanova N."/>
            <person name="Mavromatis K."/>
            <person name="Chen A."/>
            <person name="Palaniappan K."/>
            <person name="Chain P."/>
            <person name="Land M."/>
            <person name="Hauser L."/>
            <person name="Chang Y.J."/>
            <person name="Jeffries C.D."/>
            <person name="Chertkov O."/>
            <person name="Brettin T."/>
            <person name="Detter J.C."/>
            <person name="Han C."/>
            <person name="Ali Z."/>
            <person name="Tindall B.J."/>
            <person name="Goker M."/>
            <person name="Bristow J."/>
            <person name="Eisen J.A."/>
            <person name="Markowitz V."/>
            <person name="Hugenholtz P."/>
            <person name="Kyrpides N.C."/>
            <person name="Klenk H.P."/>
        </authorList>
    </citation>
    <scope>NUCLEOTIDE SEQUENCE [LARGE SCALE GENOMIC DNA]</scope>
    <source>
        <strain evidence="6">DSM 44928 / JCM 14897 / NBRC 102108 / NRRL B-24433 / ID139908</strain>
    </source>
</reference>
<dbReference type="Pfam" id="PF00929">
    <property type="entry name" value="RNase_T"/>
    <property type="match status" value="1"/>
</dbReference>
<proteinExistence type="predicted"/>
<evidence type="ECO:0000256" key="2">
    <source>
        <dbReference type="ARBA" id="ARBA00022801"/>
    </source>
</evidence>
<evidence type="ECO:0000313" key="6">
    <source>
        <dbReference type="Proteomes" id="UP000000851"/>
    </source>
</evidence>
<dbReference type="HOGENOM" id="CLU_037266_5_1_11"/>
<protein>
    <submittedName>
        <fullName evidence="5">Exonuclease RNase T and DNA polymerase III</fullName>
    </submittedName>
</protein>
<dbReference type="EMBL" id="CP001700">
    <property type="protein sequence ID" value="ACU74395.1"/>
    <property type="molecule type" value="Genomic_DNA"/>
</dbReference>
<dbReference type="GO" id="GO:0003676">
    <property type="term" value="F:nucleic acid binding"/>
    <property type="evidence" value="ECO:0007669"/>
    <property type="project" value="InterPro"/>
</dbReference>
<accession>C7QAS2</accession>
<gene>
    <name evidence="5" type="ordered locus">Caci_5536</name>
</gene>
<dbReference type="InterPro" id="IPR047201">
    <property type="entry name" value="ERI-1_3'hExo-like"/>
</dbReference>
<dbReference type="eggNOG" id="COG5018">
    <property type="taxonomic scope" value="Bacteria"/>
</dbReference>
<name>C7QAS2_CATAD</name>
<dbReference type="GO" id="GO:0000175">
    <property type="term" value="F:3'-5'-RNA exonuclease activity"/>
    <property type="evidence" value="ECO:0007669"/>
    <property type="project" value="InterPro"/>
</dbReference>